<evidence type="ECO:0000256" key="3">
    <source>
        <dbReference type="ARBA" id="ARBA00022794"/>
    </source>
</evidence>
<evidence type="ECO:0000313" key="12">
    <source>
        <dbReference type="Proteomes" id="UP001642409"/>
    </source>
</evidence>
<evidence type="ECO:0000256" key="4">
    <source>
        <dbReference type="ARBA" id="ARBA00023212"/>
    </source>
</evidence>
<dbReference type="AlphaFoldDB" id="A0AA86QEG1"/>
<dbReference type="GO" id="GO:0060271">
    <property type="term" value="P:cilium assembly"/>
    <property type="evidence" value="ECO:0007669"/>
    <property type="project" value="TreeGrafter"/>
</dbReference>
<dbReference type="Proteomes" id="UP001642409">
    <property type="component" value="Unassembled WGS sequence"/>
</dbReference>
<keyword evidence="5" id="KW-0966">Cell projection</keyword>
<dbReference type="InterPro" id="IPR010796">
    <property type="entry name" value="C2_B9-type_dom"/>
</dbReference>
<evidence type="ECO:0000313" key="9">
    <source>
        <dbReference type="EMBL" id="CAI9966606.1"/>
    </source>
</evidence>
<dbReference type="EMBL" id="CAXDID020000500">
    <property type="protein sequence ID" value="CAL6097626.1"/>
    <property type="molecule type" value="Genomic_DNA"/>
</dbReference>
<evidence type="ECO:0000313" key="8">
    <source>
        <dbReference type="EMBL" id="CAI9956573.1"/>
    </source>
</evidence>
<evidence type="ECO:0000256" key="1">
    <source>
        <dbReference type="ARBA" id="ARBA00004120"/>
    </source>
</evidence>
<name>A0AA86QEG1_9EUKA</name>
<gene>
    <name evidence="8" type="ORF">HINF_LOCUS44218</name>
    <name evidence="10" type="ORF">HINF_LOCUS51183</name>
    <name evidence="9" type="ORF">HINF_LOCUS54251</name>
    <name evidence="11" type="ORF">HINF_LOCUS69176</name>
</gene>
<organism evidence="8">
    <name type="scientific">Hexamita inflata</name>
    <dbReference type="NCBI Taxonomy" id="28002"/>
    <lineage>
        <taxon>Eukaryota</taxon>
        <taxon>Metamonada</taxon>
        <taxon>Diplomonadida</taxon>
        <taxon>Hexamitidae</taxon>
        <taxon>Hexamitinae</taxon>
        <taxon>Hexamita</taxon>
    </lineage>
</organism>
<reference evidence="10 12" key="2">
    <citation type="submission" date="2024-07" db="EMBL/GenBank/DDBJ databases">
        <authorList>
            <person name="Akdeniz Z."/>
        </authorList>
    </citation>
    <scope>NUCLEOTIDE SEQUENCE [LARGE SCALE GENOMIC DNA]</scope>
</reference>
<dbReference type="EMBL" id="CATOUU010000877">
    <property type="protein sequence ID" value="CAI9956573.1"/>
    <property type="molecule type" value="Genomic_DNA"/>
</dbReference>
<reference evidence="8" key="1">
    <citation type="submission" date="2023-06" db="EMBL/GenBank/DDBJ databases">
        <authorList>
            <person name="Kurt Z."/>
        </authorList>
    </citation>
    <scope>NUCLEOTIDE SEQUENCE</scope>
</reference>
<keyword evidence="3" id="KW-0970">Cilium biogenesis/degradation</keyword>
<comment type="subcellular location">
    <subcellularLocation>
        <location evidence="1">Cytoplasm</location>
        <location evidence="1">Cytoskeleton</location>
        <location evidence="1">Cilium basal body</location>
    </subcellularLocation>
</comment>
<evidence type="ECO:0000256" key="2">
    <source>
        <dbReference type="ARBA" id="ARBA00022490"/>
    </source>
</evidence>
<proteinExistence type="inferred from homology"/>
<dbReference type="PANTHER" id="PTHR12968">
    <property type="entry name" value="B9 DOMAIN-CONTAINING"/>
    <property type="match status" value="1"/>
</dbReference>
<evidence type="ECO:0000313" key="11">
    <source>
        <dbReference type="EMBL" id="CAL6097626.1"/>
    </source>
</evidence>
<protein>
    <recommendedName>
        <fullName evidence="7">B9 domain-containing protein 1</fullName>
    </recommendedName>
</protein>
<dbReference type="EMBL" id="CATOUU010001008">
    <property type="protein sequence ID" value="CAI9966606.1"/>
    <property type="molecule type" value="Genomic_DNA"/>
</dbReference>
<evidence type="ECO:0000256" key="6">
    <source>
        <dbReference type="ARBA" id="ARBA00038411"/>
    </source>
</evidence>
<dbReference type="EMBL" id="CAXDID020000249">
    <property type="protein sequence ID" value="CAL6064085.1"/>
    <property type="molecule type" value="Genomic_DNA"/>
</dbReference>
<accession>A0AA86QEG1</accession>
<keyword evidence="4" id="KW-0206">Cytoskeleton</keyword>
<sequence length="170" mass="18972">MFKDRFQVHITGTIKALHSQYPNANIQYQIIAQPPWKVLFGAASGITQTALRSSTQTFGHQQVFNQLFQTQFVKESRNPLGWPVMVFSVFTINSALVESLIGYGVIRIPLENGQTNMKVPLFRPILQSNKVGINPEFVNAAILATSVQRGHIQTKSEGSWIEVEVGVVVF</sequence>
<dbReference type="GO" id="GO:0036038">
    <property type="term" value="C:MKS complex"/>
    <property type="evidence" value="ECO:0007669"/>
    <property type="project" value="TreeGrafter"/>
</dbReference>
<evidence type="ECO:0000256" key="5">
    <source>
        <dbReference type="ARBA" id="ARBA00023273"/>
    </source>
</evidence>
<keyword evidence="2" id="KW-0963">Cytoplasm</keyword>
<keyword evidence="12" id="KW-1185">Reference proteome</keyword>
<evidence type="ECO:0000256" key="7">
    <source>
        <dbReference type="ARBA" id="ARBA00039274"/>
    </source>
</evidence>
<dbReference type="PANTHER" id="PTHR12968:SF1">
    <property type="entry name" value="B9 DOMAIN-CONTAINING PROTEIN 1"/>
    <property type="match status" value="1"/>
</dbReference>
<comment type="similarity">
    <text evidence="6">Belongs to the B9D family.</text>
</comment>
<evidence type="ECO:0000313" key="10">
    <source>
        <dbReference type="EMBL" id="CAL6064085.1"/>
    </source>
</evidence>
<dbReference type="Pfam" id="PF07162">
    <property type="entry name" value="B9-C2"/>
    <property type="match status" value="1"/>
</dbReference>
<comment type="caution">
    <text evidence="8">The sequence shown here is derived from an EMBL/GenBank/DDBJ whole genome shotgun (WGS) entry which is preliminary data.</text>
</comment>